<comment type="caution">
    <text evidence="1">The sequence shown here is derived from an EMBL/GenBank/DDBJ whole genome shotgun (WGS) entry which is preliminary data.</text>
</comment>
<dbReference type="EMBL" id="SADV01000005">
    <property type="protein sequence ID" value="TQR35199.1"/>
    <property type="molecule type" value="Genomic_DNA"/>
</dbReference>
<proteinExistence type="predicted"/>
<name>A0A544UMX2_LYSSH</name>
<accession>A0A544UMX2</accession>
<protein>
    <recommendedName>
        <fullName evidence="3">GNAT family N-acetyltransferase</fullName>
    </recommendedName>
</protein>
<reference evidence="1 2" key="1">
    <citation type="submission" date="2018-03" db="EMBL/GenBank/DDBJ databases">
        <title>Aerobic endospore-forming bacteria genome sequencing and assembly.</title>
        <authorList>
            <person name="Cavalcante D.A."/>
            <person name="Driks A."/>
            <person name="Putonti C."/>
            <person name="De-Souza M.T."/>
        </authorList>
    </citation>
    <scope>NUCLEOTIDE SEQUENCE [LARGE SCALE GENOMIC DNA]</scope>
    <source>
        <strain evidence="1 2">SDF0037</strain>
    </source>
</reference>
<sequence>MNIVQANTISPAIRKLLSFATSDKKVQQEYEKYILLSNRTLYSFGVRGKIVGCIGIEQLSLSSFSRRIPPLKMAR</sequence>
<dbReference type="Proteomes" id="UP000317944">
    <property type="component" value="Unassembled WGS sequence"/>
</dbReference>
<dbReference type="OrthoDB" id="45853at2"/>
<evidence type="ECO:0000313" key="2">
    <source>
        <dbReference type="Proteomes" id="UP000317944"/>
    </source>
</evidence>
<gene>
    <name evidence="1" type="ORF">C7Y47_08090</name>
</gene>
<dbReference type="RefSeq" id="WP_142508308.1">
    <property type="nucleotide sequence ID" value="NZ_SADV01000005.1"/>
</dbReference>
<organism evidence="1 2">
    <name type="scientific">Lysinibacillus sphaericus</name>
    <name type="common">Bacillus sphaericus</name>
    <dbReference type="NCBI Taxonomy" id="1421"/>
    <lineage>
        <taxon>Bacteria</taxon>
        <taxon>Bacillati</taxon>
        <taxon>Bacillota</taxon>
        <taxon>Bacilli</taxon>
        <taxon>Bacillales</taxon>
        <taxon>Bacillaceae</taxon>
        <taxon>Lysinibacillus</taxon>
    </lineage>
</organism>
<dbReference type="AlphaFoldDB" id="A0A544UMX2"/>
<evidence type="ECO:0008006" key="3">
    <source>
        <dbReference type="Google" id="ProtNLM"/>
    </source>
</evidence>
<evidence type="ECO:0000313" key="1">
    <source>
        <dbReference type="EMBL" id="TQR35199.1"/>
    </source>
</evidence>